<feature type="coiled-coil region" evidence="7">
    <location>
        <begin position="727"/>
        <end position="761"/>
    </location>
</feature>
<feature type="region of interest" description="Disordered" evidence="8">
    <location>
        <begin position="2362"/>
        <end position="2449"/>
    </location>
</feature>
<feature type="domain" description="VWFD" evidence="13">
    <location>
        <begin position="1850"/>
        <end position="2058"/>
    </location>
</feature>
<dbReference type="PANTHER" id="PTHR15154">
    <property type="entry name" value="HAMARTIN"/>
    <property type="match status" value="1"/>
</dbReference>
<keyword evidence="3 9" id="KW-1133">Transmembrane helix</keyword>
<comment type="caution">
    <text evidence="6">Lacks conserved residue(s) required for the propagation of feature annotation.</text>
</comment>
<evidence type="ECO:0000256" key="8">
    <source>
        <dbReference type="SAM" id="MobiDB-lite"/>
    </source>
</evidence>
<dbReference type="PROSITE" id="PS51233">
    <property type="entry name" value="VWFD"/>
    <property type="match status" value="1"/>
</dbReference>
<dbReference type="Pfam" id="PF03782">
    <property type="entry name" value="AMOP"/>
    <property type="match status" value="1"/>
</dbReference>
<comment type="subcellular location">
    <subcellularLocation>
        <location evidence="1">Membrane</location>
    </subcellularLocation>
</comment>
<feature type="region of interest" description="Disordered" evidence="8">
    <location>
        <begin position="331"/>
        <end position="416"/>
    </location>
</feature>
<dbReference type="Pfam" id="PF00084">
    <property type="entry name" value="Sushi"/>
    <property type="match status" value="1"/>
</dbReference>
<evidence type="ECO:0000259" key="10">
    <source>
        <dbReference type="PROSITE" id="PS50856"/>
    </source>
</evidence>
<evidence type="ECO:0000259" key="12">
    <source>
        <dbReference type="PROSITE" id="PS51220"/>
    </source>
</evidence>
<dbReference type="Pfam" id="PF04388">
    <property type="entry name" value="Hamartin"/>
    <property type="match status" value="1"/>
</dbReference>
<feature type="coiled-coil region" evidence="7">
    <location>
        <begin position="891"/>
        <end position="964"/>
    </location>
</feature>
<dbReference type="SMART" id="SM00539">
    <property type="entry name" value="NIDO"/>
    <property type="match status" value="1"/>
</dbReference>
<dbReference type="SUPFAM" id="SSF48371">
    <property type="entry name" value="ARM repeat"/>
    <property type="match status" value="1"/>
</dbReference>
<dbReference type="InterPro" id="IPR001846">
    <property type="entry name" value="VWF_type-D"/>
</dbReference>
<dbReference type="SMART" id="SM00723">
    <property type="entry name" value="AMOP"/>
    <property type="match status" value="1"/>
</dbReference>
<dbReference type="InterPro" id="IPR000436">
    <property type="entry name" value="Sushi_SCR_CCP_dom"/>
</dbReference>
<dbReference type="SUPFAM" id="SSF81296">
    <property type="entry name" value="E set domains"/>
    <property type="match status" value="1"/>
</dbReference>
<keyword evidence="7" id="KW-0175">Coiled coil</keyword>
<keyword evidence="6" id="KW-0768">Sushi</keyword>
<gene>
    <name evidence="14" type="primary">CSON010345</name>
</gene>
<dbReference type="SMART" id="SM00216">
    <property type="entry name" value="VWD"/>
    <property type="match status" value="1"/>
</dbReference>
<dbReference type="CDD" id="cd00033">
    <property type="entry name" value="CCP"/>
    <property type="match status" value="1"/>
</dbReference>
<keyword evidence="4 9" id="KW-0472">Membrane</keyword>
<feature type="region of interest" description="Disordered" evidence="8">
    <location>
        <begin position="983"/>
        <end position="1017"/>
    </location>
</feature>
<dbReference type="InterPro" id="IPR007483">
    <property type="entry name" value="Hamartin"/>
</dbReference>
<dbReference type="InterPro" id="IPR016024">
    <property type="entry name" value="ARM-type_fold"/>
</dbReference>
<feature type="domain" description="NIDO" evidence="12">
    <location>
        <begin position="1288"/>
        <end position="1454"/>
    </location>
</feature>
<dbReference type="InterPro" id="IPR056619">
    <property type="entry name" value="C8-3_MUC4"/>
</dbReference>
<feature type="region of interest" description="Disordered" evidence="8">
    <location>
        <begin position="1038"/>
        <end position="1069"/>
    </location>
</feature>
<accession>A0A336M1P2</accession>
<evidence type="ECO:0000256" key="4">
    <source>
        <dbReference type="ARBA" id="ARBA00023136"/>
    </source>
</evidence>
<evidence type="ECO:0000259" key="11">
    <source>
        <dbReference type="PROSITE" id="PS50923"/>
    </source>
</evidence>
<keyword evidence="2 9" id="KW-0812">Transmembrane</keyword>
<feature type="transmembrane region" description="Helical" evidence="9">
    <location>
        <begin position="2222"/>
        <end position="2243"/>
    </location>
</feature>
<dbReference type="GO" id="GO:0033596">
    <property type="term" value="C:TSC1-TSC2 complex"/>
    <property type="evidence" value="ECO:0007669"/>
    <property type="project" value="TreeGrafter"/>
</dbReference>
<dbReference type="Pfam" id="PF06119">
    <property type="entry name" value="NIDO"/>
    <property type="match status" value="1"/>
</dbReference>
<dbReference type="GO" id="GO:0016020">
    <property type="term" value="C:membrane"/>
    <property type="evidence" value="ECO:0007669"/>
    <property type="project" value="UniProtKB-SubCell"/>
</dbReference>
<dbReference type="Pfam" id="PF23263">
    <property type="entry name" value="C8-3_MUC4"/>
    <property type="match status" value="1"/>
</dbReference>
<dbReference type="SUPFAM" id="SSF57535">
    <property type="entry name" value="Complement control module/SCR domain"/>
    <property type="match status" value="1"/>
</dbReference>
<feature type="coiled-coil region" evidence="7">
    <location>
        <begin position="794"/>
        <end position="842"/>
    </location>
</feature>
<evidence type="ECO:0000256" key="7">
    <source>
        <dbReference type="SAM" id="Coils"/>
    </source>
</evidence>
<dbReference type="PANTHER" id="PTHR15154:SF2">
    <property type="entry name" value="HAMARTIN"/>
    <property type="match status" value="1"/>
</dbReference>
<evidence type="ECO:0000256" key="3">
    <source>
        <dbReference type="ARBA" id="ARBA00022989"/>
    </source>
</evidence>
<dbReference type="InterPro" id="IPR013783">
    <property type="entry name" value="Ig-like_fold"/>
</dbReference>
<dbReference type="EMBL" id="UFQT01000418">
    <property type="protein sequence ID" value="SSX24154.1"/>
    <property type="molecule type" value="Genomic_DNA"/>
</dbReference>
<proteinExistence type="predicted"/>
<keyword evidence="5" id="KW-1015">Disulfide bond</keyword>
<feature type="compositionally biased region" description="Low complexity" evidence="8">
    <location>
        <begin position="1005"/>
        <end position="1015"/>
    </location>
</feature>
<evidence type="ECO:0000256" key="6">
    <source>
        <dbReference type="PROSITE-ProRule" id="PRU00302"/>
    </source>
</evidence>
<feature type="compositionally biased region" description="Polar residues" evidence="8">
    <location>
        <begin position="388"/>
        <end position="406"/>
    </location>
</feature>
<dbReference type="InterPro" id="IPR014756">
    <property type="entry name" value="Ig_E-set"/>
</dbReference>
<dbReference type="PROSITE" id="PS50923">
    <property type="entry name" value="SUSHI"/>
    <property type="match status" value="1"/>
</dbReference>
<dbReference type="InterPro" id="IPR005533">
    <property type="entry name" value="AMOP_dom"/>
</dbReference>
<dbReference type="VEuPathDB" id="VectorBase:CSON010345"/>
<feature type="compositionally biased region" description="Polar residues" evidence="8">
    <location>
        <begin position="2429"/>
        <end position="2449"/>
    </location>
</feature>
<dbReference type="InterPro" id="IPR003886">
    <property type="entry name" value="NIDO_dom"/>
</dbReference>
<feature type="domain" description="Sushi" evidence="11">
    <location>
        <begin position="2149"/>
        <end position="2209"/>
    </location>
</feature>
<evidence type="ECO:0000256" key="1">
    <source>
        <dbReference type="ARBA" id="ARBA00004370"/>
    </source>
</evidence>
<dbReference type="Gene3D" id="2.60.40.10">
    <property type="entry name" value="Immunoglobulins"/>
    <property type="match status" value="1"/>
</dbReference>
<evidence type="ECO:0000259" key="13">
    <source>
        <dbReference type="PROSITE" id="PS51233"/>
    </source>
</evidence>
<dbReference type="GO" id="GO:0051726">
    <property type="term" value="P:regulation of cell cycle"/>
    <property type="evidence" value="ECO:0007669"/>
    <property type="project" value="TreeGrafter"/>
</dbReference>
<dbReference type="GO" id="GO:0008285">
    <property type="term" value="P:negative regulation of cell population proliferation"/>
    <property type="evidence" value="ECO:0007669"/>
    <property type="project" value="TreeGrafter"/>
</dbReference>
<reference evidence="14" key="1">
    <citation type="submission" date="2018-07" db="EMBL/GenBank/DDBJ databases">
        <authorList>
            <person name="Quirk P.G."/>
            <person name="Krulwich T.A."/>
        </authorList>
    </citation>
    <scope>NUCLEOTIDE SEQUENCE</scope>
</reference>
<dbReference type="GO" id="GO:0032007">
    <property type="term" value="P:negative regulation of TOR signaling"/>
    <property type="evidence" value="ECO:0007669"/>
    <property type="project" value="TreeGrafter"/>
</dbReference>
<dbReference type="Pfam" id="PF00094">
    <property type="entry name" value="VWD"/>
    <property type="match status" value="1"/>
</dbReference>
<feature type="region of interest" description="Disordered" evidence="8">
    <location>
        <begin position="452"/>
        <end position="471"/>
    </location>
</feature>
<sequence length="2449" mass="280424">MDVVKLFDDLDKTNDYEVIEESKRKLAEVFNLTKDSWLVHGLIDYYSHTSSERVLDVLTKVSQPHDKFIFDRLFDLIREKDSRGISNNKQIALTIFGYVVRANPTWLYKVTSHNLLKEILKLLKNDNDVVIYMSALWSIIALLPIVPSSAAQYLSELFEVFGHLAAWKDSQVLNEVEHLNLQIGLIFLFTRLYGMYPCNFMDYIKQTYIVNKDKQSIFQHTIKGLLDTVKVHPLLVTASKESEISAARWKKMEPHDVVFECARLSLEYNDRSQDLANECASRHHTPINPVPFINPSTAKLSDLILPNKTISSLQNDNKFDSIWSPSDVVHATPPPTGPISSHTSTPTPNLHNFGIQQLLDGSSPPEAAVEATPETTPMKDSIKASHTLPPNSTIPRAMWNTSQPSSPLKKDSSPFRFSSALSEQQQFEQNTATSQRFMKMIDDRNLAQSKLKSSVVSSPPVNENEDKEDQEVRAINSRPINVPIKPITSSSLTNPSDILDNEGSPCSVGGLHIPNSRSVYELKNKVQRLRLVSNCLEDASFSAGTSPDGHGSLVNTTGVKQTRIRRFNSWPRMTFPSLDTKLRYDTASGKHKNKVDKQNSSKKFYQQLRDDVLSKSSYAFGKSDASVQTIKTVDEQPYDSLMSVIFNEEIKSRNILYSLQETKNSNVKSPFELLDKVIEIAGTRSTSDSGNKSTDEFKFKESLQLMHLQLQYEKHRREVHADRNRRLLGMSRKIHQYEQNQETLTEQLKILAHDLEKVNEKLTKSRLDFNNREQEMLKETEMWRNKYLMESEEKQKLKVTVEQLQIQLQDYSKEKRENHIELETVRGELFDLKNELRQMMIQADMANRYKDELNHLQSEIIMMGEVQLKCKEKFSSIGLLEAKDCKIELLQESYLEEINNLKAQVESKTSQLETAKIRVTDLESQLTRRDVISTDLKRDLKRTKEEYQEKINAVEKKYSSQKAISLKMQEHILELYKTRSPANLSALSPDSERTSDIAGSLEHASSPLSLSQTSSDGLSASFSKSVTEIRNLQALVQQRSSNVTSDNSQEFGSRTNPADIPSTYQHNDNNQLDDEYVENVQENDEYEDEGEISSDVEEIKQKPEIVKTDAIQPAPPSKAVVSIAPNTSLLKATAVAERSGKYLDYPYMSNLDLNEINYDWNDPNNRYAPSEPATHQGDGYVITSTRLKEIRERFLYPFHDRGGSDGHGDYQKDIHHSNPQVHKNFNYQLPFFGFRFNYTRVSMNGFLEFSDPPEHYTYPLSFPVKDWPKKNDPSFIGIFHSKCRIGKIHPEDQDQRTPGVYFRLERDLETRKDRYGVEMRERVMWDIREGVVGSDTFVPKHVAIVTWKNMSFAGGIDNSLFNTNSFQMVLATDEVYTYAIFNYIQIRWSSHTEAGGDTTGGEGGVPAFIGFNAGNGTQAYEYVPYSQSSVLRDLTGRGWANGFPGRHIFRIDEKIMLGTCNKDIDAAHLPLVFAPESGNMLGGTVVNITGPCFDTNERVSCRFDTEEVIGHVIDRNRAICVQPFLKAQGYVRFEISIGTERYKWRGKYFVETPAHATERIFFDGQEVHQKAPQEIKITWNKYNLTTNLNANVRISLWGYRETTIRPELLYIDLLEESIMNTGHYTINPANYKLKENPSLLNIEFGFIHINLTNPEQYSGLKISPVLWSKPIPLGWYFGPQWERKHGKNWPRALCDNWIRQDRYLKNFAAELPICPCKLEHAMYDKGRFMPDPSCDIDSNPSCIHHKGAIHCVRTGQPSYTGSEQQCCYDRNKYLMLSYDQMWGSRVRKVHDIGQMPWNEAGKVPTLSQWFHDVKAYYSCCMWQDEQAVGCETFRFERRPSQDCIAYQPPAVAAVFGDPHVVTFDNLHYTFNGMGEFVLVKANNGKERLEVQARFEQVPRNIYGPVMATQLTSIAIRGNTSTVIEVRVRPKEAQWRYHLDVFADERRIYFDRESLRKQYFHGVTVYTPPYVLNQSEVVVMLSSGAGVEVVENGGHLTARVYLPWSFINKTRGLFGNWSWDVQDDLTLPDGQVVGININNFESIHKDFAMKWMLADRAQDEVGAALFVREFGKTSSHYTNETFLPNFLRDPREFLPANRSQDIERAYELCGDSYQCRFDYGMSLDREMAYFTKNYYSSAVNIKTINSERLISCGVLETPRFGRKTNFMFTPGTRVSFECNEGFTLIGDMRRECTAEGKWDTPVYGYTTCLRNVYYTQQNVWKTIGFIFAVILPILLFLTCVVYCWRKKHLKEDPNWKMPIPSRSASRSTLRNIGSDDDDTIKKVRNYDGTYKTHEPLNGKPIIEFPQKKLDLDEDDLDVTSSEGGSEYKDKVAKDFEYRNSQQSGQQNDEGRVLGRRAERQQAIQEEDFNEQPSSSAGPSMYTGVRQQPPYSPTYSQNDRESYMTDPTLSPPIMRNQQQYYGTPGSPPPLQQTVGLPTASPTNETARSTQV</sequence>
<dbReference type="SMART" id="SM00032">
    <property type="entry name" value="CCP"/>
    <property type="match status" value="1"/>
</dbReference>
<evidence type="ECO:0000256" key="5">
    <source>
        <dbReference type="ARBA" id="ARBA00023157"/>
    </source>
</evidence>
<evidence type="ECO:0000256" key="9">
    <source>
        <dbReference type="SAM" id="Phobius"/>
    </source>
</evidence>
<feature type="compositionally biased region" description="Polar residues" evidence="8">
    <location>
        <begin position="338"/>
        <end position="350"/>
    </location>
</feature>
<dbReference type="GO" id="GO:0007160">
    <property type="term" value="P:cell-matrix adhesion"/>
    <property type="evidence" value="ECO:0007669"/>
    <property type="project" value="InterPro"/>
</dbReference>
<organism evidence="14">
    <name type="scientific">Culicoides sonorensis</name>
    <name type="common">Biting midge</name>
    <dbReference type="NCBI Taxonomy" id="179676"/>
    <lineage>
        <taxon>Eukaryota</taxon>
        <taxon>Metazoa</taxon>
        <taxon>Ecdysozoa</taxon>
        <taxon>Arthropoda</taxon>
        <taxon>Hexapoda</taxon>
        <taxon>Insecta</taxon>
        <taxon>Pterygota</taxon>
        <taxon>Neoptera</taxon>
        <taxon>Endopterygota</taxon>
        <taxon>Diptera</taxon>
        <taxon>Nematocera</taxon>
        <taxon>Chironomoidea</taxon>
        <taxon>Ceratopogonidae</taxon>
        <taxon>Ceratopogoninae</taxon>
        <taxon>Culicoides</taxon>
        <taxon>Monoculicoides</taxon>
    </lineage>
</organism>
<dbReference type="Gene3D" id="2.10.70.10">
    <property type="entry name" value="Complement Module, domain 1"/>
    <property type="match status" value="1"/>
</dbReference>
<dbReference type="PROSITE" id="PS51220">
    <property type="entry name" value="NIDO"/>
    <property type="match status" value="1"/>
</dbReference>
<protein>
    <submittedName>
        <fullName evidence="14">CSON010345 protein</fullName>
    </submittedName>
</protein>
<name>A0A336M1P2_CULSO</name>
<feature type="domain" description="AMOP" evidence="10">
    <location>
        <begin position="1686"/>
        <end position="1837"/>
    </location>
</feature>
<evidence type="ECO:0000313" key="14">
    <source>
        <dbReference type="EMBL" id="SSX24154.1"/>
    </source>
</evidence>
<evidence type="ECO:0000256" key="2">
    <source>
        <dbReference type="ARBA" id="ARBA00022692"/>
    </source>
</evidence>
<dbReference type="InterPro" id="IPR035976">
    <property type="entry name" value="Sushi/SCR/CCP_sf"/>
</dbReference>
<dbReference type="PROSITE" id="PS50856">
    <property type="entry name" value="AMOP"/>
    <property type="match status" value="1"/>
</dbReference>